<name>A0A6H5HSS4_9HEMI</name>
<reference evidence="1 2" key="1">
    <citation type="submission" date="2020-02" db="EMBL/GenBank/DDBJ databases">
        <authorList>
            <person name="Ferguson B K."/>
        </authorList>
    </citation>
    <scope>NUCLEOTIDE SEQUENCE [LARGE SCALE GENOMIC DNA]</scope>
</reference>
<organism evidence="1 2">
    <name type="scientific">Nesidiocoris tenuis</name>
    <dbReference type="NCBI Taxonomy" id="355587"/>
    <lineage>
        <taxon>Eukaryota</taxon>
        <taxon>Metazoa</taxon>
        <taxon>Ecdysozoa</taxon>
        <taxon>Arthropoda</taxon>
        <taxon>Hexapoda</taxon>
        <taxon>Insecta</taxon>
        <taxon>Pterygota</taxon>
        <taxon>Neoptera</taxon>
        <taxon>Paraneoptera</taxon>
        <taxon>Hemiptera</taxon>
        <taxon>Heteroptera</taxon>
        <taxon>Panheteroptera</taxon>
        <taxon>Cimicomorpha</taxon>
        <taxon>Miridae</taxon>
        <taxon>Dicyphina</taxon>
        <taxon>Nesidiocoris</taxon>
    </lineage>
</organism>
<evidence type="ECO:0000313" key="2">
    <source>
        <dbReference type="Proteomes" id="UP000479000"/>
    </source>
</evidence>
<dbReference type="AlphaFoldDB" id="A0A6H5HSS4"/>
<proteinExistence type="predicted"/>
<dbReference type="EMBL" id="CADCXU010035789">
    <property type="protein sequence ID" value="CAB0020796.1"/>
    <property type="molecule type" value="Genomic_DNA"/>
</dbReference>
<gene>
    <name evidence="1" type="ORF">NTEN_LOCUS24340</name>
</gene>
<protein>
    <submittedName>
        <fullName evidence="1">Uncharacterized protein</fullName>
    </submittedName>
</protein>
<feature type="non-terminal residue" evidence="1">
    <location>
        <position position="57"/>
    </location>
</feature>
<keyword evidence="2" id="KW-1185">Reference proteome</keyword>
<dbReference type="Proteomes" id="UP000479000">
    <property type="component" value="Unassembled WGS sequence"/>
</dbReference>
<accession>A0A6H5HSS4</accession>
<sequence length="57" mass="6575">MEVLCHNFTFQNMEVLCVIYAPLEDSTLTETILMKLVLKVCSNLVQIVRGIRSKNFK</sequence>
<evidence type="ECO:0000313" key="1">
    <source>
        <dbReference type="EMBL" id="CAB0020796.1"/>
    </source>
</evidence>